<accession>A0AB39CD07</accession>
<proteinExistence type="predicted"/>
<name>A0AB39CD07_9VIRU</name>
<sequence length="79" mass="9026">MGQVKLTQFALKGEFDSPILFALNHMEHCGAYTVHACHLGWAFDAGERLIKRYHRSSYQAIHVSKKEGSSHQFGPIRRK</sequence>
<protein>
    <submittedName>
        <fullName evidence="1">Uncharacterized protein</fullName>
    </submittedName>
</protein>
<reference evidence="1" key="1">
    <citation type="submission" date="2024-07" db="EMBL/GenBank/DDBJ databases">
        <authorList>
            <person name="Bringhurst R.M."/>
            <person name="Homer T.E."/>
        </authorList>
    </citation>
    <scope>NUCLEOTIDE SEQUENCE</scope>
</reference>
<organism evidence="1">
    <name type="scientific">Pseudomonas phage RVTF4</name>
    <dbReference type="NCBI Taxonomy" id="3236931"/>
    <lineage>
        <taxon>Viruses</taxon>
    </lineage>
</organism>
<evidence type="ECO:0000313" key="1">
    <source>
        <dbReference type="EMBL" id="XDJ14878.1"/>
    </source>
</evidence>
<dbReference type="EMBL" id="PQ015378">
    <property type="protein sequence ID" value="XDJ14878.1"/>
    <property type="molecule type" value="Genomic_DNA"/>
</dbReference>